<evidence type="ECO:0000313" key="9">
    <source>
        <dbReference type="EMBL" id="PIK62970.1"/>
    </source>
</evidence>
<dbReference type="InterPro" id="IPR006573">
    <property type="entry name" value="NHR_dom"/>
</dbReference>
<dbReference type="InterPro" id="IPR043136">
    <property type="entry name" value="B30.2/SPRY_sf"/>
</dbReference>
<dbReference type="GO" id="GO:0061630">
    <property type="term" value="F:ubiquitin protein ligase activity"/>
    <property type="evidence" value="ECO:0007669"/>
    <property type="project" value="TreeGrafter"/>
</dbReference>
<reference evidence="9 10" key="1">
    <citation type="journal article" date="2017" name="PLoS Biol.">
        <title>The sea cucumber genome provides insights into morphological evolution and visceral regeneration.</title>
        <authorList>
            <person name="Zhang X."/>
            <person name="Sun L."/>
            <person name="Yuan J."/>
            <person name="Sun Y."/>
            <person name="Gao Y."/>
            <person name="Zhang L."/>
            <person name="Li S."/>
            <person name="Dai H."/>
            <person name="Hamel J.F."/>
            <person name="Liu C."/>
            <person name="Yu Y."/>
            <person name="Liu S."/>
            <person name="Lin W."/>
            <person name="Guo K."/>
            <person name="Jin S."/>
            <person name="Xu P."/>
            <person name="Storey K.B."/>
            <person name="Huan P."/>
            <person name="Zhang T."/>
            <person name="Zhou Y."/>
            <person name="Zhang J."/>
            <person name="Lin C."/>
            <person name="Li X."/>
            <person name="Xing L."/>
            <person name="Huo D."/>
            <person name="Sun M."/>
            <person name="Wang L."/>
            <person name="Mercier A."/>
            <person name="Li F."/>
            <person name="Yang H."/>
            <person name="Xiang J."/>
        </authorList>
    </citation>
    <scope>NUCLEOTIDE SEQUENCE [LARGE SCALE GENOMIC DNA]</scope>
    <source>
        <strain evidence="9">Shaxun</strain>
        <tissue evidence="9">Muscle</tissue>
    </source>
</reference>
<dbReference type="InterPro" id="IPR037962">
    <property type="entry name" value="Neuralized"/>
</dbReference>
<evidence type="ECO:0000313" key="10">
    <source>
        <dbReference type="Proteomes" id="UP000230750"/>
    </source>
</evidence>
<dbReference type="InterPro" id="IPR001841">
    <property type="entry name" value="Znf_RING"/>
</dbReference>
<keyword evidence="2" id="KW-0677">Repeat</keyword>
<feature type="domain" description="NHR" evidence="8">
    <location>
        <begin position="68"/>
        <end position="224"/>
    </location>
</feature>
<dbReference type="STRING" id="307972.A0A2G8LS12"/>
<evidence type="ECO:0000256" key="5">
    <source>
        <dbReference type="PROSITE-ProRule" id="PRU00175"/>
    </source>
</evidence>
<comment type="caution">
    <text evidence="9">The sequence shown here is derived from an EMBL/GenBank/DDBJ whole genome shotgun (WGS) entry which is preliminary data.</text>
</comment>
<evidence type="ECO:0000256" key="6">
    <source>
        <dbReference type="SAM" id="MobiDB-lite"/>
    </source>
</evidence>
<evidence type="ECO:0000256" key="3">
    <source>
        <dbReference type="ARBA" id="ARBA00022771"/>
    </source>
</evidence>
<keyword evidence="1" id="KW-0479">Metal-binding</keyword>
<dbReference type="PROSITE" id="PS50089">
    <property type="entry name" value="ZF_RING_2"/>
    <property type="match status" value="1"/>
</dbReference>
<dbReference type="OrthoDB" id="6078042at2759"/>
<dbReference type="AlphaFoldDB" id="A0A2G8LS12"/>
<keyword evidence="3 5" id="KW-0863">Zinc-finger</keyword>
<feature type="region of interest" description="Disordered" evidence="6">
    <location>
        <begin position="27"/>
        <end position="47"/>
    </location>
</feature>
<evidence type="ECO:0000256" key="2">
    <source>
        <dbReference type="ARBA" id="ARBA00022737"/>
    </source>
</evidence>
<dbReference type="EMBL" id="MRZV01000002">
    <property type="protein sequence ID" value="PIK62970.1"/>
    <property type="molecule type" value="Genomic_DNA"/>
</dbReference>
<dbReference type="Proteomes" id="UP000230750">
    <property type="component" value="Unassembled WGS sequence"/>
</dbReference>
<evidence type="ECO:0000259" key="8">
    <source>
        <dbReference type="PROSITE" id="PS51065"/>
    </source>
</evidence>
<accession>A0A2G8LS12</accession>
<feature type="domain" description="RING-type" evidence="7">
    <location>
        <begin position="307"/>
        <end position="344"/>
    </location>
</feature>
<proteinExistence type="predicted"/>
<dbReference type="InterPro" id="IPR013083">
    <property type="entry name" value="Znf_RING/FYVE/PHD"/>
</dbReference>
<dbReference type="PANTHER" id="PTHR12429:SF6">
    <property type="entry name" value="PROTEIN NEURALIZED"/>
    <property type="match status" value="1"/>
</dbReference>
<dbReference type="PROSITE" id="PS51065">
    <property type="entry name" value="NHR"/>
    <property type="match status" value="1"/>
</dbReference>
<feature type="region of interest" description="Disordered" evidence="6">
    <location>
        <begin position="258"/>
        <end position="304"/>
    </location>
</feature>
<sequence length="356" mass="38740">MILDYDIAIPNERQLRTASVALTEGGLEVLSPTGPSNPPRPVAEGAEGHPIASIPPVVPSSLPSGYERSPFHGRAHGHNIIFRENGIIAERRQDSFSGGLVFTSSPILIGEQFSINIVGLSNRYIGNLGVGLTACNPDDLSEEVLPSESEQLVDRPEYWVITKELNLPEEGGEIGFVINAAGEFHQVAENGSTKGILMHVDISVQLWLLLDVYGATRAIRSKGKKRLPANVFQNATVPRPTIQTAPSACAQVHQPLVATPQDEPTNPPIPKAPPVKTVAEVSTRGSSKTRPKPPRPSQPPRKRDDECKICMERSVNTVFYKCGHQCACEDCGFKLKNKQCPLCRAVIHDVIKVYRS</sequence>
<dbReference type="Pfam" id="PF07177">
    <property type="entry name" value="Neuralized"/>
    <property type="match status" value="1"/>
</dbReference>
<evidence type="ECO:0000256" key="4">
    <source>
        <dbReference type="ARBA" id="ARBA00022833"/>
    </source>
</evidence>
<dbReference type="Pfam" id="PF13920">
    <property type="entry name" value="zf-C3HC4_3"/>
    <property type="match status" value="1"/>
</dbReference>
<dbReference type="SMART" id="SM00588">
    <property type="entry name" value="NEUZ"/>
    <property type="match status" value="1"/>
</dbReference>
<keyword evidence="4" id="KW-0862">Zinc</keyword>
<dbReference type="PANTHER" id="PTHR12429">
    <property type="entry name" value="NEURALIZED"/>
    <property type="match status" value="1"/>
</dbReference>
<dbReference type="CDD" id="cd16647">
    <property type="entry name" value="mRING-HC-C3HC5_NEU1"/>
    <property type="match status" value="1"/>
</dbReference>
<dbReference type="SMART" id="SM00184">
    <property type="entry name" value="RING"/>
    <property type="match status" value="1"/>
</dbReference>
<name>A0A2G8LS12_STIJA</name>
<evidence type="ECO:0000256" key="1">
    <source>
        <dbReference type="ARBA" id="ARBA00022723"/>
    </source>
</evidence>
<organism evidence="9 10">
    <name type="scientific">Stichopus japonicus</name>
    <name type="common">Sea cucumber</name>
    <dbReference type="NCBI Taxonomy" id="307972"/>
    <lineage>
        <taxon>Eukaryota</taxon>
        <taxon>Metazoa</taxon>
        <taxon>Echinodermata</taxon>
        <taxon>Eleutherozoa</taxon>
        <taxon>Echinozoa</taxon>
        <taxon>Holothuroidea</taxon>
        <taxon>Aspidochirotacea</taxon>
        <taxon>Aspidochirotida</taxon>
        <taxon>Stichopodidae</taxon>
        <taxon>Apostichopus</taxon>
    </lineage>
</organism>
<dbReference type="FunFam" id="2.60.120.920:FF:000005">
    <property type="entry name" value="Putative E3 ubiquitin-protein ligase NEURL1B"/>
    <property type="match status" value="1"/>
</dbReference>
<evidence type="ECO:0000259" key="7">
    <source>
        <dbReference type="PROSITE" id="PS50089"/>
    </source>
</evidence>
<gene>
    <name evidence="9" type="ORF">BSL78_00097</name>
</gene>
<protein>
    <submittedName>
        <fullName evidence="9">Uncharacterized protein</fullName>
    </submittedName>
</protein>
<dbReference type="SUPFAM" id="SSF57850">
    <property type="entry name" value="RING/U-box"/>
    <property type="match status" value="1"/>
</dbReference>
<keyword evidence="10" id="KW-1185">Reference proteome</keyword>
<dbReference type="GO" id="GO:0008270">
    <property type="term" value="F:zinc ion binding"/>
    <property type="evidence" value="ECO:0007669"/>
    <property type="project" value="UniProtKB-KW"/>
</dbReference>
<dbReference type="Gene3D" id="2.60.120.920">
    <property type="match status" value="1"/>
</dbReference>
<dbReference type="Gene3D" id="3.30.40.10">
    <property type="entry name" value="Zinc/RING finger domain, C3HC4 (zinc finger)"/>
    <property type="match status" value="1"/>
</dbReference>